<gene>
    <name evidence="8" type="ORF">RRG08_002366</name>
</gene>
<feature type="compositionally biased region" description="Polar residues" evidence="6">
    <location>
        <begin position="257"/>
        <end position="269"/>
    </location>
</feature>
<dbReference type="GO" id="GO:0003700">
    <property type="term" value="F:DNA-binding transcription factor activity"/>
    <property type="evidence" value="ECO:0007669"/>
    <property type="project" value="InterPro"/>
</dbReference>
<proteinExistence type="predicted"/>
<dbReference type="EMBL" id="JAWDGP010000507">
    <property type="protein sequence ID" value="KAK3799950.1"/>
    <property type="molecule type" value="Genomic_DNA"/>
</dbReference>
<keyword evidence="3" id="KW-0804">Transcription</keyword>
<feature type="domain" description="T-box" evidence="7">
    <location>
        <begin position="352"/>
        <end position="375"/>
    </location>
</feature>
<feature type="compositionally biased region" description="Low complexity" evidence="6">
    <location>
        <begin position="78"/>
        <end position="96"/>
    </location>
</feature>
<organism evidence="8 9">
    <name type="scientific">Elysia crispata</name>
    <name type="common">lettuce slug</name>
    <dbReference type="NCBI Taxonomy" id="231223"/>
    <lineage>
        <taxon>Eukaryota</taxon>
        <taxon>Metazoa</taxon>
        <taxon>Spiralia</taxon>
        <taxon>Lophotrochozoa</taxon>
        <taxon>Mollusca</taxon>
        <taxon>Gastropoda</taxon>
        <taxon>Heterobranchia</taxon>
        <taxon>Euthyneura</taxon>
        <taxon>Panpulmonata</taxon>
        <taxon>Sacoglossa</taxon>
        <taxon>Placobranchoidea</taxon>
        <taxon>Plakobranchidae</taxon>
        <taxon>Elysia</taxon>
    </lineage>
</organism>
<comment type="subcellular location">
    <subcellularLocation>
        <location evidence="5">Nucleus</location>
    </subcellularLocation>
</comment>
<dbReference type="GO" id="GO:0005634">
    <property type="term" value="C:nucleus"/>
    <property type="evidence" value="ECO:0007669"/>
    <property type="project" value="UniProtKB-SubCell"/>
</dbReference>
<comment type="caution">
    <text evidence="5">Lacks conserved residue(s) required for the propagation of feature annotation.</text>
</comment>
<keyword evidence="1" id="KW-0805">Transcription regulation</keyword>
<evidence type="ECO:0000256" key="3">
    <source>
        <dbReference type="ARBA" id="ARBA00023163"/>
    </source>
</evidence>
<feature type="region of interest" description="Disordered" evidence="6">
    <location>
        <begin position="1"/>
        <end position="21"/>
    </location>
</feature>
<accession>A0AAE1EAW9</accession>
<evidence type="ECO:0000256" key="6">
    <source>
        <dbReference type="SAM" id="MobiDB-lite"/>
    </source>
</evidence>
<reference evidence="8" key="1">
    <citation type="journal article" date="2023" name="G3 (Bethesda)">
        <title>A reference genome for the long-term kleptoplast-retaining sea slug Elysia crispata morphotype clarki.</title>
        <authorList>
            <person name="Eastman K.E."/>
            <person name="Pendleton A.L."/>
            <person name="Shaikh M.A."/>
            <person name="Suttiyut T."/>
            <person name="Ogas R."/>
            <person name="Tomko P."/>
            <person name="Gavelis G."/>
            <person name="Widhalm J.R."/>
            <person name="Wisecaver J.H."/>
        </authorList>
    </citation>
    <scope>NUCLEOTIDE SEQUENCE</scope>
    <source>
        <strain evidence="8">ECLA1</strain>
    </source>
</reference>
<evidence type="ECO:0000313" key="8">
    <source>
        <dbReference type="EMBL" id="KAK3799950.1"/>
    </source>
</evidence>
<dbReference type="SUPFAM" id="SSF49417">
    <property type="entry name" value="p53-like transcription factors"/>
    <property type="match status" value="1"/>
</dbReference>
<sequence length="375" mass="41229">MNNSLFSGGGEHAKEGCCQGSSTESSPRHLLGLSDGCEGSLNKEKQSLYIHQQIAQQINPQDECNTGSVYHELQPCAPSSQMSSLSSPTSSISAMPGSAHQYSSDTCYYGNDAPRPPSSYFNSHNKMQLQQSPPFISASDGCFSSDHDHSSSYYHQHQQHLQGEPQRMLPYFPALASSMNSWVSQAEQHQEQQTTFHGYSHHAHLLHHNHQHPHPNHYHLDMATPFLGGHESPTSFVNSGDSGGQGRSSSNGSNVNTATMTPNNSNMLSPTLYPAPQNQPGVPLQRQTWLGAEAENPNTSNSSAVMAYHRSQHAFSGFSHHLQGQGHPYGHNKSRAMSQWTATGKSKITVTLYNGDMWAKFHEHTNEMIITKHGR</sequence>
<keyword evidence="4 5" id="KW-0539">Nucleus</keyword>
<feature type="region of interest" description="Disordered" evidence="6">
    <location>
        <begin position="77"/>
        <end position="96"/>
    </location>
</feature>
<evidence type="ECO:0000313" key="9">
    <source>
        <dbReference type="Proteomes" id="UP001283361"/>
    </source>
</evidence>
<comment type="caution">
    <text evidence="8">The sequence shown here is derived from an EMBL/GenBank/DDBJ whole genome shotgun (WGS) entry which is preliminary data.</text>
</comment>
<dbReference type="GO" id="GO:0003677">
    <property type="term" value="F:DNA binding"/>
    <property type="evidence" value="ECO:0007669"/>
    <property type="project" value="UniProtKB-UniRule"/>
</dbReference>
<keyword evidence="9" id="KW-1185">Reference proteome</keyword>
<dbReference type="Gene3D" id="2.60.40.820">
    <property type="entry name" value="Transcription factor, T-box"/>
    <property type="match status" value="1"/>
</dbReference>
<dbReference type="InterPro" id="IPR046360">
    <property type="entry name" value="T-box_DNA-bd"/>
</dbReference>
<dbReference type="Proteomes" id="UP001283361">
    <property type="component" value="Unassembled WGS sequence"/>
</dbReference>
<evidence type="ECO:0000259" key="7">
    <source>
        <dbReference type="PROSITE" id="PS50252"/>
    </source>
</evidence>
<dbReference type="InterPro" id="IPR036960">
    <property type="entry name" value="T-box_sf"/>
</dbReference>
<feature type="compositionally biased region" description="Low complexity" evidence="6">
    <location>
        <begin position="247"/>
        <end position="256"/>
    </location>
</feature>
<name>A0AAE1EAW9_9GAST</name>
<feature type="region of interest" description="Disordered" evidence="6">
    <location>
        <begin position="207"/>
        <end position="283"/>
    </location>
</feature>
<evidence type="ECO:0000256" key="4">
    <source>
        <dbReference type="ARBA" id="ARBA00023242"/>
    </source>
</evidence>
<evidence type="ECO:0000256" key="5">
    <source>
        <dbReference type="PROSITE-ProRule" id="PRU00201"/>
    </source>
</evidence>
<keyword evidence="2 5" id="KW-0238">DNA-binding</keyword>
<dbReference type="InterPro" id="IPR008967">
    <property type="entry name" value="p53-like_TF_DNA-bd_sf"/>
</dbReference>
<evidence type="ECO:0000256" key="1">
    <source>
        <dbReference type="ARBA" id="ARBA00023015"/>
    </source>
</evidence>
<dbReference type="PROSITE" id="PS50252">
    <property type="entry name" value="TBOX_3"/>
    <property type="match status" value="1"/>
</dbReference>
<feature type="compositionally biased region" description="Basic residues" evidence="6">
    <location>
        <begin position="207"/>
        <end position="217"/>
    </location>
</feature>
<protein>
    <recommendedName>
        <fullName evidence="7">T-box domain-containing protein</fullName>
    </recommendedName>
</protein>
<dbReference type="GO" id="GO:0045893">
    <property type="term" value="P:positive regulation of DNA-templated transcription"/>
    <property type="evidence" value="ECO:0007669"/>
    <property type="project" value="InterPro"/>
</dbReference>
<dbReference type="AlphaFoldDB" id="A0AAE1EAW9"/>
<evidence type="ECO:0000256" key="2">
    <source>
        <dbReference type="ARBA" id="ARBA00023125"/>
    </source>
</evidence>